<protein>
    <submittedName>
        <fullName evidence="5">Hexapeptide transferase</fullName>
    </submittedName>
</protein>
<dbReference type="CDD" id="cd03349">
    <property type="entry name" value="LbH_XAT"/>
    <property type="match status" value="1"/>
</dbReference>
<gene>
    <name evidence="5" type="ORF">BEL05_06450</name>
</gene>
<comment type="similarity">
    <text evidence="1">Belongs to the transferase hexapeptide repeat family.</text>
</comment>
<name>A0A1E5IRI7_SHECO</name>
<accession>A0A1E5IRI7</accession>
<evidence type="ECO:0000256" key="1">
    <source>
        <dbReference type="ARBA" id="ARBA00007274"/>
    </source>
</evidence>
<dbReference type="EMBL" id="MCBT01000044">
    <property type="protein sequence ID" value="OEG73166.1"/>
    <property type="molecule type" value="Genomic_DNA"/>
</dbReference>
<dbReference type="GO" id="GO:0016746">
    <property type="term" value="F:acyltransferase activity"/>
    <property type="evidence" value="ECO:0007669"/>
    <property type="project" value="UniProtKB-KW"/>
</dbReference>
<evidence type="ECO:0000313" key="6">
    <source>
        <dbReference type="Proteomes" id="UP000095230"/>
    </source>
</evidence>
<dbReference type="PROSITE" id="PS00101">
    <property type="entry name" value="HEXAPEP_TRANSFERASES"/>
    <property type="match status" value="1"/>
</dbReference>
<evidence type="ECO:0000256" key="3">
    <source>
        <dbReference type="ARBA" id="ARBA00022737"/>
    </source>
</evidence>
<evidence type="ECO:0000313" key="5">
    <source>
        <dbReference type="EMBL" id="OEG73166.1"/>
    </source>
</evidence>
<dbReference type="InterPro" id="IPR011004">
    <property type="entry name" value="Trimer_LpxA-like_sf"/>
</dbReference>
<keyword evidence="4" id="KW-0012">Acyltransferase</keyword>
<dbReference type="InterPro" id="IPR018357">
    <property type="entry name" value="Hexapep_transf_CS"/>
</dbReference>
<dbReference type="STRING" id="23.BEL05_06450"/>
<sequence>MKVDPNIKIEQNSAFIKGKVLHSMGAYSYSRSSLPQNTIVGRYCSIARNVTSLGFQHPLERFSTSSVTYSNDEFQLPSLPEGFLKTYGEPKSPAITIMNDVWIGNNAVLKPGIRIGNGAVIAANAVVTKDVPDYAIVGGIPAKVIRYRFTTEVIKALLALQWWDYDFLDFHDIPLDSDINSFIESLRHNIKHKNISKLSPNYFSLTGIKTSK</sequence>
<evidence type="ECO:0000256" key="4">
    <source>
        <dbReference type="ARBA" id="ARBA00023315"/>
    </source>
</evidence>
<dbReference type="SUPFAM" id="SSF51161">
    <property type="entry name" value="Trimeric LpxA-like enzymes"/>
    <property type="match status" value="1"/>
</dbReference>
<comment type="caution">
    <text evidence="5">The sequence shown here is derived from an EMBL/GenBank/DDBJ whole genome shotgun (WGS) entry which is preliminary data.</text>
</comment>
<dbReference type="PANTHER" id="PTHR43300">
    <property type="entry name" value="ACETYLTRANSFERASE"/>
    <property type="match status" value="1"/>
</dbReference>
<evidence type="ECO:0000256" key="2">
    <source>
        <dbReference type="ARBA" id="ARBA00022679"/>
    </source>
</evidence>
<dbReference type="Gene3D" id="2.160.10.10">
    <property type="entry name" value="Hexapeptide repeat proteins"/>
    <property type="match status" value="1"/>
</dbReference>
<dbReference type="PANTHER" id="PTHR43300:SF11">
    <property type="entry name" value="ACETYLTRANSFERASE RV3034C-RELATED"/>
    <property type="match status" value="1"/>
</dbReference>
<organism evidence="5 6">
    <name type="scientific">Shewanella colwelliana</name>
    <name type="common">Alteromonas colwelliana</name>
    <dbReference type="NCBI Taxonomy" id="23"/>
    <lineage>
        <taxon>Bacteria</taxon>
        <taxon>Pseudomonadati</taxon>
        <taxon>Pseudomonadota</taxon>
        <taxon>Gammaproteobacteria</taxon>
        <taxon>Alteromonadales</taxon>
        <taxon>Shewanellaceae</taxon>
        <taxon>Shewanella</taxon>
    </lineage>
</organism>
<dbReference type="InterPro" id="IPR050179">
    <property type="entry name" value="Trans_hexapeptide_repeat"/>
</dbReference>
<dbReference type="Pfam" id="PF00132">
    <property type="entry name" value="Hexapep"/>
    <property type="match status" value="1"/>
</dbReference>
<keyword evidence="3" id="KW-0677">Repeat</keyword>
<keyword evidence="2 5" id="KW-0808">Transferase</keyword>
<dbReference type="Proteomes" id="UP000095230">
    <property type="component" value="Unassembled WGS sequence"/>
</dbReference>
<proteinExistence type="inferred from homology"/>
<dbReference type="AlphaFoldDB" id="A0A1E5IRI7"/>
<reference evidence="5 6" key="1">
    <citation type="submission" date="2016-07" db="EMBL/GenBank/DDBJ databases">
        <title>Whole-genome of two Shewanella species isolated from a digestive organ of sea cucumber Apostichopus japonicus Selenka 1867.</title>
        <authorList>
            <person name="Hong H.-H."/>
            <person name="Choi H."/>
            <person name="Cheon S."/>
            <person name="Oh J.-S."/>
            <person name="Lee H.-G."/>
            <person name="Park C."/>
        </authorList>
    </citation>
    <scope>NUCLEOTIDE SEQUENCE [LARGE SCALE GENOMIC DNA]</scope>
    <source>
        <strain evidence="5 6">CSB03KR</strain>
    </source>
</reference>
<dbReference type="InterPro" id="IPR001451">
    <property type="entry name" value="Hexapep"/>
</dbReference>